<keyword evidence="3" id="KW-0677">Repeat</keyword>
<keyword evidence="4" id="KW-0805">Transcription regulation</keyword>
<name>A0A0X3NIJ2_SCHSO</name>
<evidence type="ECO:0000256" key="2">
    <source>
        <dbReference type="ARBA" id="ARBA00022574"/>
    </source>
</evidence>
<keyword evidence="2 6" id="KW-0853">WD repeat</keyword>
<dbReference type="Gene3D" id="2.130.10.10">
    <property type="entry name" value="YVTN repeat-like/Quinoprotein amine dehydrogenase"/>
    <property type="match status" value="1"/>
</dbReference>
<sequence length="496" mass="54176">MKSDVASKNFRTAVADAVENCKAEERSLLSVVDVSPPPQVNFKQTAFIRESHGKSIFGLAFNSANRSRPTDPLLFATAGGNHVTIYQCKDLDANGTDGGSCITLLQSFSDPAGEEEDFYTCAWSRDTNAVSPGNGLPRCWWLECSETQQERPKPHQHQPVTDSVIFGPDHFLQPYQQLLAVAGKRGIIRILCPSLANCPASLVGHGQAINELKFHPKDPALLFSFSKDYTIRLWNIATHVPVCIFGGAEGHRSEVLYGDLSLTGDLLLSAGMDHTVKIWRLDSAELKNAIINSFTPATKPFPTLLQHFPEFSSRDAHGNYVDCARWFGSLIISKSCENSVVIWKPGSLDNPLGGGGPDRVNGLILPTRLKSVGDIRTNGGITSMTGVPTEHHCSILHQLKIPDCNLWYIRFDLDLENRLLALGTGTGPLRIYIWDLSHPESAFTLTPKALNVCVTGVREVGGASNFGAIRQTRFANDGNVLVAVGDNGLIVRFDKE</sequence>
<dbReference type="InterPro" id="IPR051243">
    <property type="entry name" value="PcG_WD-repeat"/>
</dbReference>
<dbReference type="EMBL" id="GEEE01023737">
    <property type="protein sequence ID" value="JAP39488.1"/>
    <property type="molecule type" value="Transcribed_RNA"/>
</dbReference>
<evidence type="ECO:0000256" key="6">
    <source>
        <dbReference type="PROSITE-ProRule" id="PRU00221"/>
    </source>
</evidence>
<dbReference type="PROSITE" id="PS50082">
    <property type="entry name" value="WD_REPEATS_2"/>
    <property type="match status" value="2"/>
</dbReference>
<comment type="similarity">
    <text evidence="1">Belongs to the WD repeat ESC family.</text>
</comment>
<dbReference type="InterPro" id="IPR015943">
    <property type="entry name" value="WD40/YVTN_repeat-like_dom_sf"/>
</dbReference>
<evidence type="ECO:0000256" key="5">
    <source>
        <dbReference type="ARBA" id="ARBA00023163"/>
    </source>
</evidence>
<evidence type="ECO:0000256" key="4">
    <source>
        <dbReference type="ARBA" id="ARBA00023015"/>
    </source>
</evidence>
<gene>
    <name evidence="7" type="ORF">TR88047</name>
</gene>
<organism evidence="7">
    <name type="scientific">Schistocephalus solidus</name>
    <name type="common">Tapeworm</name>
    <dbReference type="NCBI Taxonomy" id="70667"/>
    <lineage>
        <taxon>Eukaryota</taxon>
        <taxon>Metazoa</taxon>
        <taxon>Spiralia</taxon>
        <taxon>Lophotrochozoa</taxon>
        <taxon>Platyhelminthes</taxon>
        <taxon>Cestoda</taxon>
        <taxon>Eucestoda</taxon>
        <taxon>Diphyllobothriidea</taxon>
        <taxon>Diphyllobothriidae</taxon>
        <taxon>Schistocephalus</taxon>
    </lineage>
</organism>
<dbReference type="PANTHER" id="PTHR10253">
    <property type="entry name" value="POLYCOMB PROTEIN"/>
    <property type="match status" value="1"/>
</dbReference>
<keyword evidence="5" id="KW-0804">Transcription</keyword>
<accession>A0A0X3NIJ2</accession>
<dbReference type="SUPFAM" id="SSF50978">
    <property type="entry name" value="WD40 repeat-like"/>
    <property type="match status" value="1"/>
</dbReference>
<dbReference type="SMART" id="SM00320">
    <property type="entry name" value="WD40"/>
    <property type="match status" value="5"/>
</dbReference>
<proteinExistence type="inferred from homology"/>
<dbReference type="InterPro" id="IPR001680">
    <property type="entry name" value="WD40_rpt"/>
</dbReference>
<evidence type="ECO:0000256" key="3">
    <source>
        <dbReference type="ARBA" id="ARBA00022737"/>
    </source>
</evidence>
<dbReference type="PROSITE" id="PS50294">
    <property type="entry name" value="WD_REPEATS_REGION"/>
    <property type="match status" value="2"/>
</dbReference>
<evidence type="ECO:0000256" key="1">
    <source>
        <dbReference type="ARBA" id="ARBA00008075"/>
    </source>
</evidence>
<dbReference type="InterPro" id="IPR036322">
    <property type="entry name" value="WD40_repeat_dom_sf"/>
</dbReference>
<dbReference type="Pfam" id="PF00400">
    <property type="entry name" value="WD40"/>
    <property type="match status" value="2"/>
</dbReference>
<evidence type="ECO:0000313" key="7">
    <source>
        <dbReference type="EMBL" id="JAP39488.1"/>
    </source>
</evidence>
<feature type="repeat" description="WD" evidence="6">
    <location>
        <begin position="202"/>
        <end position="238"/>
    </location>
</feature>
<dbReference type="AlphaFoldDB" id="A0A0X3NIJ2"/>
<reference evidence="7" key="1">
    <citation type="submission" date="2016-01" db="EMBL/GenBank/DDBJ databases">
        <title>Reference transcriptome for the parasite Schistocephalus solidus: insights into the molecular evolution of parasitism.</title>
        <authorList>
            <person name="Hebert F.O."/>
            <person name="Grambauer S."/>
            <person name="Barber I."/>
            <person name="Landry C.R."/>
            <person name="Aubin-Horth N."/>
        </authorList>
    </citation>
    <scope>NUCLEOTIDE SEQUENCE</scope>
</reference>
<protein>
    <submittedName>
        <fullName evidence="7">Uncharacterized protein</fullName>
    </submittedName>
</protein>
<feature type="repeat" description="WD" evidence="6">
    <location>
        <begin position="248"/>
        <end position="289"/>
    </location>
</feature>